<dbReference type="KEGG" id="clup:CLUP02_12360"/>
<keyword evidence="3" id="KW-1185">Reference proteome</keyword>
<proteinExistence type="predicted"/>
<feature type="compositionally biased region" description="Low complexity" evidence="1">
    <location>
        <begin position="65"/>
        <end position="76"/>
    </location>
</feature>
<name>A0A9Q8WKD5_9PEZI</name>
<evidence type="ECO:0000256" key="1">
    <source>
        <dbReference type="SAM" id="MobiDB-lite"/>
    </source>
</evidence>
<accession>A0A9Q8WKD5</accession>
<feature type="region of interest" description="Disordered" evidence="1">
    <location>
        <begin position="58"/>
        <end position="80"/>
    </location>
</feature>
<dbReference type="AlphaFoldDB" id="A0A9Q8WKD5"/>
<evidence type="ECO:0000313" key="2">
    <source>
        <dbReference type="EMBL" id="UQC86858.1"/>
    </source>
</evidence>
<dbReference type="Proteomes" id="UP000830671">
    <property type="component" value="Chromosome 6"/>
</dbReference>
<gene>
    <name evidence="2" type="ORF">CLUP02_12360</name>
</gene>
<feature type="compositionally biased region" description="Polar residues" evidence="1">
    <location>
        <begin position="455"/>
        <end position="464"/>
    </location>
</feature>
<organism evidence="2 3">
    <name type="scientific">Colletotrichum lupini</name>
    <dbReference type="NCBI Taxonomy" id="145971"/>
    <lineage>
        <taxon>Eukaryota</taxon>
        <taxon>Fungi</taxon>
        <taxon>Dikarya</taxon>
        <taxon>Ascomycota</taxon>
        <taxon>Pezizomycotina</taxon>
        <taxon>Sordariomycetes</taxon>
        <taxon>Hypocreomycetidae</taxon>
        <taxon>Glomerellales</taxon>
        <taxon>Glomerellaceae</taxon>
        <taxon>Colletotrichum</taxon>
        <taxon>Colletotrichum acutatum species complex</taxon>
    </lineage>
</organism>
<reference evidence="2" key="1">
    <citation type="journal article" date="2021" name="Mol. Plant Microbe Interact.">
        <title>Complete Genome Sequence of the Plant-Pathogenic Fungus Colletotrichum lupini.</title>
        <authorList>
            <person name="Baroncelli R."/>
            <person name="Pensec F."/>
            <person name="Da Lio D."/>
            <person name="Boufleur T."/>
            <person name="Vicente I."/>
            <person name="Sarrocco S."/>
            <person name="Picot A."/>
            <person name="Baraldi E."/>
            <person name="Sukno S."/>
            <person name="Thon M."/>
            <person name="Le Floch G."/>
        </authorList>
    </citation>
    <scope>NUCLEOTIDE SEQUENCE</scope>
    <source>
        <strain evidence="2">IMI 504893</strain>
    </source>
</reference>
<dbReference type="EMBL" id="CP019478">
    <property type="protein sequence ID" value="UQC86858.1"/>
    <property type="molecule type" value="Genomic_DNA"/>
</dbReference>
<evidence type="ECO:0000313" key="3">
    <source>
        <dbReference type="Proteomes" id="UP000830671"/>
    </source>
</evidence>
<feature type="region of interest" description="Disordered" evidence="1">
    <location>
        <begin position="433"/>
        <end position="464"/>
    </location>
</feature>
<protein>
    <submittedName>
        <fullName evidence="2">Uncharacterized protein</fullName>
    </submittedName>
</protein>
<sequence length="487" mass="54289">MGERPANTPERKPVILAPRHRLDLPPLELLLSPAGEPGVTVKAFVDIPTLRFHTRLRNDQSAIRPTPHTTTPNSSSDLPVPCPCQLPARRLPKLDDRINRNLGESWWFQVLSDRYPTGKVSLDRSTSKPCSPYGGEAREEGCVSIPQSLYIHRHSLDIRNTKARVDVGNKVADERQKWVIDALLPHLQPAHKVDELDPQIADGSGCVSPRLMSVEHRLLFGWVEGFLAFSAGRVFDGVASAHACHLSSAADNILENSKSHHREVTIVKAREYPHPAPMPENNLGLVLLLPIYFHRNGCYRSIATSHLMNGGDGKEDCLISVDGVSRRGYFLKLSLLPRFWQNFQHSETTSNGDLSAHLNSVHLLNREVATLYSVVKLGWRRSYQNTLTACFPSMTILLEGPEGVLDTFEIPGRRLTDVPHVILAGRSADICRPPHARPEDVSARLSHSDVRQPASDITNDGLSSQRHRPVTSALLRWRRMFLAVISP</sequence>
<dbReference type="RefSeq" id="XP_049148469.1">
    <property type="nucleotide sequence ID" value="XM_049291324.1"/>
</dbReference>
<dbReference type="GeneID" id="73346334"/>
<feature type="compositionally biased region" description="Basic and acidic residues" evidence="1">
    <location>
        <begin position="436"/>
        <end position="450"/>
    </location>
</feature>